<gene>
    <name evidence="1" type="ORF">KTS37_16170</name>
</gene>
<evidence type="ECO:0000313" key="1">
    <source>
        <dbReference type="EMBL" id="MBV0903325.1"/>
    </source>
</evidence>
<protein>
    <recommendedName>
        <fullName evidence="3">ArsR family transcriptional regulator</fullName>
    </recommendedName>
</protein>
<sequence length="101" mass="11868">MDRVFEALFTRRRRLILFMLKRSDPRPVVDFLPRSAKASESTSMQLQQDDLPRLASLGYIDWDREAGEVSKGDRFEELEPMLDLLEDHADEFHASWSNGRR</sequence>
<dbReference type="AlphaFoldDB" id="A0AA41KDA6"/>
<accession>A0AA41KDA6</accession>
<reference evidence="1" key="1">
    <citation type="submission" date="2021-06" db="EMBL/GenBank/DDBJ databases">
        <title>New haloarchaea isolates fom saline soil.</title>
        <authorList>
            <person name="Duran-Viseras A."/>
            <person name="Sanchez-Porro C.S."/>
            <person name="Ventosa A."/>
        </authorList>
    </citation>
    <scope>NUCLEOTIDE SEQUENCE</scope>
    <source>
        <strain evidence="1">JCM 18369</strain>
    </source>
</reference>
<organism evidence="1 2">
    <name type="scientific">Haloarcula salina</name>
    <dbReference type="NCBI Taxonomy" id="1429914"/>
    <lineage>
        <taxon>Archaea</taxon>
        <taxon>Methanobacteriati</taxon>
        <taxon>Methanobacteriota</taxon>
        <taxon>Stenosarchaea group</taxon>
        <taxon>Halobacteria</taxon>
        <taxon>Halobacteriales</taxon>
        <taxon>Haloarculaceae</taxon>
        <taxon>Haloarcula</taxon>
    </lineage>
</organism>
<keyword evidence="2" id="KW-1185">Reference proteome</keyword>
<proteinExistence type="predicted"/>
<comment type="caution">
    <text evidence="1">The sequence shown here is derived from an EMBL/GenBank/DDBJ whole genome shotgun (WGS) entry which is preliminary data.</text>
</comment>
<evidence type="ECO:0000313" key="2">
    <source>
        <dbReference type="Proteomes" id="UP001166304"/>
    </source>
</evidence>
<name>A0AA41KDA6_9EURY</name>
<dbReference type="EMBL" id="JAHQXE010000005">
    <property type="protein sequence ID" value="MBV0903325.1"/>
    <property type="molecule type" value="Genomic_DNA"/>
</dbReference>
<evidence type="ECO:0008006" key="3">
    <source>
        <dbReference type="Google" id="ProtNLM"/>
    </source>
</evidence>
<dbReference type="Proteomes" id="UP001166304">
    <property type="component" value="Unassembled WGS sequence"/>
</dbReference>